<accession>A0A4R2PB04</accession>
<dbReference type="EMBL" id="SLXK01000001">
    <property type="protein sequence ID" value="TCP32182.1"/>
    <property type="molecule type" value="Genomic_DNA"/>
</dbReference>
<organism evidence="1 2">
    <name type="scientific">Scopulibacillus darangshiensis</name>
    <dbReference type="NCBI Taxonomy" id="442528"/>
    <lineage>
        <taxon>Bacteria</taxon>
        <taxon>Bacillati</taxon>
        <taxon>Bacillota</taxon>
        <taxon>Bacilli</taxon>
        <taxon>Bacillales</taxon>
        <taxon>Sporolactobacillaceae</taxon>
        <taxon>Scopulibacillus</taxon>
    </lineage>
</organism>
<dbReference type="InterPro" id="IPR006450">
    <property type="entry name" value="Phage_HK97_gp6-like"/>
</dbReference>
<dbReference type="RefSeq" id="WP_132742685.1">
    <property type="nucleotide sequence ID" value="NZ_SLXK01000001.1"/>
</dbReference>
<sequence>MTLDEMKHYLRVDGADDDNEITVMMTMADQYLSNAGAAATQQELYDGAKKMLVSHWYDRREPVGQAKALIFSLESIIMQLKYCGVDAT</sequence>
<dbReference type="CDD" id="cd08054">
    <property type="entry name" value="gp6"/>
    <property type="match status" value="1"/>
</dbReference>
<dbReference type="OrthoDB" id="5654at2"/>
<name>A0A4R2PB04_9BACL</name>
<dbReference type="Gene3D" id="1.10.3230.30">
    <property type="entry name" value="Phage gp6-like head-tail connector protein"/>
    <property type="match status" value="1"/>
</dbReference>
<evidence type="ECO:0000313" key="2">
    <source>
        <dbReference type="Proteomes" id="UP000295416"/>
    </source>
</evidence>
<dbReference type="Pfam" id="PF05135">
    <property type="entry name" value="Phage_connect_1"/>
    <property type="match status" value="1"/>
</dbReference>
<keyword evidence="2" id="KW-1185">Reference proteome</keyword>
<dbReference type="Proteomes" id="UP000295416">
    <property type="component" value="Unassembled WGS sequence"/>
</dbReference>
<dbReference type="AlphaFoldDB" id="A0A4R2PB04"/>
<proteinExistence type="predicted"/>
<reference evidence="1 2" key="1">
    <citation type="submission" date="2019-03" db="EMBL/GenBank/DDBJ databases">
        <title>Genomic Encyclopedia of Type Strains, Phase IV (KMG-IV): sequencing the most valuable type-strain genomes for metagenomic binning, comparative biology and taxonomic classification.</title>
        <authorList>
            <person name="Goeker M."/>
        </authorList>
    </citation>
    <scope>NUCLEOTIDE SEQUENCE [LARGE SCALE GENOMIC DNA]</scope>
    <source>
        <strain evidence="1 2">DSM 19377</strain>
    </source>
</reference>
<dbReference type="NCBIfam" id="TIGR01560">
    <property type="entry name" value="put_DNA_pack"/>
    <property type="match status" value="1"/>
</dbReference>
<comment type="caution">
    <text evidence="1">The sequence shown here is derived from an EMBL/GenBank/DDBJ whole genome shotgun (WGS) entry which is preliminary data.</text>
</comment>
<protein>
    <submittedName>
        <fullName evidence="1">Putative phage protein (Predicted DNA packaging)</fullName>
    </submittedName>
</protein>
<evidence type="ECO:0000313" key="1">
    <source>
        <dbReference type="EMBL" id="TCP32182.1"/>
    </source>
</evidence>
<dbReference type="InterPro" id="IPR021146">
    <property type="entry name" value="Phage_gp6-like_head-tail"/>
</dbReference>
<gene>
    <name evidence="1" type="ORF">EV207_101160</name>
</gene>